<feature type="region of interest" description="Disordered" evidence="8">
    <location>
        <begin position="382"/>
        <end position="406"/>
    </location>
</feature>
<dbReference type="Gene3D" id="3.30.450.40">
    <property type="match status" value="1"/>
</dbReference>
<evidence type="ECO:0000256" key="8">
    <source>
        <dbReference type="SAM" id="MobiDB-lite"/>
    </source>
</evidence>
<evidence type="ECO:0000256" key="2">
    <source>
        <dbReference type="ARBA" id="ARBA00012438"/>
    </source>
</evidence>
<dbReference type="SMART" id="SM00065">
    <property type="entry name" value="GAF"/>
    <property type="match status" value="1"/>
</dbReference>
<proteinExistence type="predicted"/>
<dbReference type="SUPFAM" id="SSF47384">
    <property type="entry name" value="Homodimeric domain of signal transducing histidine kinase"/>
    <property type="match status" value="1"/>
</dbReference>
<dbReference type="InterPro" id="IPR036890">
    <property type="entry name" value="HATPase_C_sf"/>
</dbReference>
<dbReference type="InterPro" id="IPR005467">
    <property type="entry name" value="His_kinase_dom"/>
</dbReference>
<dbReference type="Pfam" id="PF02518">
    <property type="entry name" value="HATPase_c"/>
    <property type="match status" value="1"/>
</dbReference>
<dbReference type="InterPro" id="IPR003018">
    <property type="entry name" value="GAF"/>
</dbReference>
<dbReference type="SMART" id="SM00387">
    <property type="entry name" value="HATPase_c"/>
    <property type="match status" value="1"/>
</dbReference>
<keyword evidence="6" id="KW-0902">Two-component regulatory system</keyword>
<dbReference type="InterPro" id="IPR036097">
    <property type="entry name" value="HisK_dim/P_sf"/>
</dbReference>
<dbReference type="Proteomes" id="UP000220102">
    <property type="component" value="Unassembled WGS sequence"/>
</dbReference>
<dbReference type="PROSITE" id="PS50109">
    <property type="entry name" value="HIS_KIN"/>
    <property type="match status" value="1"/>
</dbReference>
<dbReference type="InterPro" id="IPR003661">
    <property type="entry name" value="HisK_dim/P_dom"/>
</dbReference>
<dbReference type="InterPro" id="IPR003594">
    <property type="entry name" value="HATPase_dom"/>
</dbReference>
<evidence type="ECO:0000256" key="6">
    <source>
        <dbReference type="ARBA" id="ARBA00023012"/>
    </source>
</evidence>
<dbReference type="PANTHER" id="PTHR43711:SF1">
    <property type="entry name" value="HISTIDINE KINASE 1"/>
    <property type="match status" value="1"/>
</dbReference>
<dbReference type="EC" id="2.7.13.3" evidence="2"/>
<dbReference type="GO" id="GO:0000155">
    <property type="term" value="F:phosphorelay sensor kinase activity"/>
    <property type="evidence" value="ECO:0007669"/>
    <property type="project" value="InterPro"/>
</dbReference>
<dbReference type="InterPro" id="IPR029016">
    <property type="entry name" value="GAF-like_dom_sf"/>
</dbReference>
<dbReference type="SMART" id="SM00388">
    <property type="entry name" value="HisKA"/>
    <property type="match status" value="1"/>
</dbReference>
<feature type="coiled-coil region" evidence="7">
    <location>
        <begin position="206"/>
        <end position="233"/>
    </location>
</feature>
<keyword evidence="4" id="KW-0808">Transferase</keyword>
<dbReference type="EMBL" id="PDEQ01000004">
    <property type="protein sequence ID" value="PEN13360.1"/>
    <property type="molecule type" value="Genomic_DNA"/>
</dbReference>
<dbReference type="Gene3D" id="1.10.287.130">
    <property type="match status" value="1"/>
</dbReference>
<keyword evidence="7" id="KW-0175">Coiled coil</keyword>
<evidence type="ECO:0000256" key="5">
    <source>
        <dbReference type="ARBA" id="ARBA00022777"/>
    </source>
</evidence>
<organism evidence="10 11">
    <name type="scientific">Longibacter salinarum</name>
    <dbReference type="NCBI Taxonomy" id="1850348"/>
    <lineage>
        <taxon>Bacteria</taxon>
        <taxon>Pseudomonadati</taxon>
        <taxon>Rhodothermota</taxon>
        <taxon>Rhodothermia</taxon>
        <taxon>Rhodothermales</taxon>
        <taxon>Salisaetaceae</taxon>
        <taxon>Longibacter</taxon>
    </lineage>
</organism>
<sequence length="520" mass="56817">MGIPTHADASVDFHLPDLLMTAHPFTPLSSENSDDVDRAESTGNIVFASAGSDRPKQIGTNAVVDGIDPGPEHAFDRIAELAAHLFDTHSAFISLIEENHLWFKAAVGIDGNVCPLETSFCIHAFEARDVLVVPDASQDDRFANNPLVTATPGIRFYVGTPLITDEGDIIGSICVLDPEPRNEPVDSEKIQHLLHLADVVMDELELRREIRRREDRERELRDARNKAESAKETMSQFFAGITHDLRTPLTRILLFNDLLERVIEEPRPGKSGQEYIEKIRGAGTRMNRLITSLLELAELRSGRLELELVPVNVLDIVTAACEGVEMMTESQVDRLSMHVPDAPLFARADSSALTRVMDNLIGNAIKHTGPDDQVHVTLRLPKTSQGGDSREETMLNVSGDGSPQRRGIAFSKDVRELPARGPGANDNPGEMTHIDDPSILIEIADNGPGIPDELIDTLFDPYTRGPKRRDGENDSSSTGVGLGLAITSDLVQAMNGAIHVHTSEGIGTCFHIHLPAVPLD</sequence>
<protein>
    <recommendedName>
        <fullName evidence="2">histidine kinase</fullName>
        <ecNumber evidence="2">2.7.13.3</ecNumber>
    </recommendedName>
</protein>
<evidence type="ECO:0000256" key="4">
    <source>
        <dbReference type="ARBA" id="ARBA00022679"/>
    </source>
</evidence>
<dbReference type="InterPro" id="IPR004358">
    <property type="entry name" value="Sig_transdc_His_kin-like_C"/>
</dbReference>
<dbReference type="PRINTS" id="PR00344">
    <property type="entry name" value="BCTRLSENSOR"/>
</dbReference>
<dbReference type="SUPFAM" id="SSF55781">
    <property type="entry name" value="GAF domain-like"/>
    <property type="match status" value="1"/>
</dbReference>
<dbReference type="Pfam" id="PF00512">
    <property type="entry name" value="HisKA"/>
    <property type="match status" value="1"/>
</dbReference>
<keyword evidence="3" id="KW-0597">Phosphoprotein</keyword>
<comment type="caution">
    <text evidence="10">The sequence shown here is derived from an EMBL/GenBank/DDBJ whole genome shotgun (WGS) entry which is preliminary data.</text>
</comment>
<evidence type="ECO:0000313" key="10">
    <source>
        <dbReference type="EMBL" id="PEN13360.1"/>
    </source>
</evidence>
<keyword evidence="11" id="KW-1185">Reference proteome</keyword>
<evidence type="ECO:0000259" key="9">
    <source>
        <dbReference type="PROSITE" id="PS50109"/>
    </source>
</evidence>
<evidence type="ECO:0000256" key="7">
    <source>
        <dbReference type="SAM" id="Coils"/>
    </source>
</evidence>
<dbReference type="AlphaFoldDB" id="A0A2A8CXL1"/>
<keyword evidence="5" id="KW-0418">Kinase</keyword>
<dbReference type="Pfam" id="PF01590">
    <property type="entry name" value="GAF"/>
    <property type="match status" value="1"/>
</dbReference>
<dbReference type="RefSeq" id="WP_098075280.1">
    <property type="nucleotide sequence ID" value="NZ_PDEQ01000004.1"/>
</dbReference>
<dbReference type="OrthoDB" id="9811889at2"/>
<dbReference type="SUPFAM" id="SSF55874">
    <property type="entry name" value="ATPase domain of HSP90 chaperone/DNA topoisomerase II/histidine kinase"/>
    <property type="match status" value="1"/>
</dbReference>
<dbReference type="InterPro" id="IPR050736">
    <property type="entry name" value="Sensor_HK_Regulatory"/>
</dbReference>
<reference evidence="10 11" key="1">
    <citation type="submission" date="2017-10" db="EMBL/GenBank/DDBJ databases">
        <title>Draft genome of Longibacter Salinarum.</title>
        <authorList>
            <person name="Goh K.M."/>
            <person name="Shamsir M.S."/>
            <person name="Lim S.W."/>
        </authorList>
    </citation>
    <scope>NUCLEOTIDE SEQUENCE [LARGE SCALE GENOMIC DNA]</scope>
    <source>
        <strain evidence="10 11">KCTC 52045</strain>
    </source>
</reference>
<evidence type="ECO:0000256" key="3">
    <source>
        <dbReference type="ARBA" id="ARBA00022553"/>
    </source>
</evidence>
<dbReference type="CDD" id="cd00082">
    <property type="entry name" value="HisKA"/>
    <property type="match status" value="1"/>
</dbReference>
<accession>A0A2A8CXL1</accession>
<comment type="catalytic activity">
    <reaction evidence="1">
        <text>ATP + protein L-histidine = ADP + protein N-phospho-L-histidine.</text>
        <dbReference type="EC" id="2.7.13.3"/>
    </reaction>
</comment>
<dbReference type="Gene3D" id="3.30.565.10">
    <property type="entry name" value="Histidine kinase-like ATPase, C-terminal domain"/>
    <property type="match status" value="1"/>
</dbReference>
<name>A0A2A8CXL1_9BACT</name>
<evidence type="ECO:0000256" key="1">
    <source>
        <dbReference type="ARBA" id="ARBA00000085"/>
    </source>
</evidence>
<feature type="domain" description="Histidine kinase" evidence="9">
    <location>
        <begin position="240"/>
        <end position="518"/>
    </location>
</feature>
<evidence type="ECO:0000313" key="11">
    <source>
        <dbReference type="Proteomes" id="UP000220102"/>
    </source>
</evidence>
<gene>
    <name evidence="10" type="ORF">CRI94_08515</name>
</gene>
<dbReference type="PANTHER" id="PTHR43711">
    <property type="entry name" value="TWO-COMPONENT HISTIDINE KINASE"/>
    <property type="match status" value="1"/>
</dbReference>
<dbReference type="CDD" id="cd00075">
    <property type="entry name" value="HATPase"/>
    <property type="match status" value="1"/>
</dbReference>